<evidence type="ECO:0000256" key="4">
    <source>
        <dbReference type="ARBA" id="ARBA00023163"/>
    </source>
</evidence>
<dbReference type="InterPro" id="IPR051081">
    <property type="entry name" value="HTH_MetalResp_TranReg"/>
</dbReference>
<dbReference type="PRINTS" id="PR00778">
    <property type="entry name" value="HTHARSR"/>
</dbReference>
<keyword evidence="1" id="KW-0059">Arsenical resistance</keyword>
<dbReference type="SMART" id="SM00418">
    <property type="entry name" value="HTH_ARSR"/>
    <property type="match status" value="1"/>
</dbReference>
<dbReference type="PROSITE" id="PS50987">
    <property type="entry name" value="HTH_ARSR_2"/>
    <property type="match status" value="1"/>
</dbReference>
<dbReference type="SUPFAM" id="SSF46785">
    <property type="entry name" value="Winged helix' DNA-binding domain"/>
    <property type="match status" value="1"/>
</dbReference>
<dbReference type="Proteomes" id="UP000515297">
    <property type="component" value="Chromosome"/>
</dbReference>
<keyword evidence="3" id="KW-0238">DNA-binding</keyword>
<proteinExistence type="predicted"/>
<dbReference type="CDD" id="cd00090">
    <property type="entry name" value="HTH_ARSR"/>
    <property type="match status" value="1"/>
</dbReference>
<gene>
    <name evidence="6" type="ORF">H4O24_00740</name>
</gene>
<sequence length="120" mass="13010">MTDEDLVDALKALAHPVRLRIMKALSGTERNVGEIDDAAEIGQPTLSQQLAVLRNAGLVKTRKDAKLVYYRIDDDRLAKVVDAAGDLGGLAVRPTRHPRQPAPGVANFAKLEGLYPLDGR</sequence>
<dbReference type="Pfam" id="PF01022">
    <property type="entry name" value="HTH_5"/>
    <property type="match status" value="1"/>
</dbReference>
<reference evidence="6 7" key="1">
    <citation type="submission" date="2020-08" db="EMBL/GenBank/DDBJ databases">
        <authorList>
            <person name="Liu G."/>
            <person name="Sun C."/>
        </authorList>
    </citation>
    <scope>NUCLEOTIDE SEQUENCE [LARGE SCALE GENOMIC DNA]</scope>
    <source>
        <strain evidence="6 7">OT19</strain>
    </source>
</reference>
<evidence type="ECO:0000256" key="1">
    <source>
        <dbReference type="ARBA" id="ARBA00022849"/>
    </source>
</evidence>
<dbReference type="InterPro" id="IPR036390">
    <property type="entry name" value="WH_DNA-bd_sf"/>
</dbReference>
<name>A0A7G6VU65_9SPHN</name>
<evidence type="ECO:0000256" key="3">
    <source>
        <dbReference type="ARBA" id="ARBA00023125"/>
    </source>
</evidence>
<dbReference type="InterPro" id="IPR011991">
    <property type="entry name" value="ArsR-like_HTH"/>
</dbReference>
<keyword evidence="2" id="KW-0805">Transcription regulation</keyword>
<evidence type="ECO:0000256" key="2">
    <source>
        <dbReference type="ARBA" id="ARBA00023015"/>
    </source>
</evidence>
<evidence type="ECO:0000313" key="6">
    <source>
        <dbReference type="EMBL" id="QNE05280.1"/>
    </source>
</evidence>
<dbReference type="EMBL" id="CP060052">
    <property type="protein sequence ID" value="QNE05280.1"/>
    <property type="molecule type" value="Genomic_DNA"/>
</dbReference>
<evidence type="ECO:0000259" key="5">
    <source>
        <dbReference type="PROSITE" id="PS50987"/>
    </source>
</evidence>
<dbReference type="RefSeq" id="WP_103024425.1">
    <property type="nucleotide sequence ID" value="NZ_CP060052.1"/>
</dbReference>
<dbReference type="InterPro" id="IPR036388">
    <property type="entry name" value="WH-like_DNA-bd_sf"/>
</dbReference>
<dbReference type="InterPro" id="IPR001845">
    <property type="entry name" value="HTH_ArsR_DNA-bd_dom"/>
</dbReference>
<evidence type="ECO:0000313" key="7">
    <source>
        <dbReference type="Proteomes" id="UP000515297"/>
    </source>
</evidence>
<keyword evidence="4" id="KW-0804">Transcription</keyword>
<dbReference type="PANTHER" id="PTHR33154:SF18">
    <property type="entry name" value="ARSENICAL RESISTANCE OPERON REPRESSOR"/>
    <property type="match status" value="1"/>
</dbReference>
<organism evidence="6 7">
    <name type="scientific">Croceicoccus marinus</name>
    <dbReference type="NCBI Taxonomy" id="450378"/>
    <lineage>
        <taxon>Bacteria</taxon>
        <taxon>Pseudomonadati</taxon>
        <taxon>Pseudomonadota</taxon>
        <taxon>Alphaproteobacteria</taxon>
        <taxon>Sphingomonadales</taxon>
        <taxon>Erythrobacteraceae</taxon>
        <taxon>Croceicoccus</taxon>
    </lineage>
</organism>
<feature type="domain" description="HTH arsR-type" evidence="5">
    <location>
        <begin position="1"/>
        <end position="92"/>
    </location>
</feature>
<dbReference type="AlphaFoldDB" id="A0A7G6VU65"/>
<dbReference type="GO" id="GO:0046685">
    <property type="term" value="P:response to arsenic-containing substance"/>
    <property type="evidence" value="ECO:0007669"/>
    <property type="project" value="UniProtKB-KW"/>
</dbReference>
<dbReference type="GO" id="GO:0003677">
    <property type="term" value="F:DNA binding"/>
    <property type="evidence" value="ECO:0007669"/>
    <property type="project" value="UniProtKB-KW"/>
</dbReference>
<dbReference type="GO" id="GO:0003700">
    <property type="term" value="F:DNA-binding transcription factor activity"/>
    <property type="evidence" value="ECO:0007669"/>
    <property type="project" value="InterPro"/>
</dbReference>
<dbReference type="PANTHER" id="PTHR33154">
    <property type="entry name" value="TRANSCRIPTIONAL REGULATOR, ARSR FAMILY"/>
    <property type="match status" value="1"/>
</dbReference>
<dbReference type="NCBIfam" id="NF033788">
    <property type="entry name" value="HTH_metalloreg"/>
    <property type="match status" value="1"/>
</dbReference>
<protein>
    <submittedName>
        <fullName evidence="6">Helix-turn-helix transcriptional regulator</fullName>
    </submittedName>
</protein>
<accession>A0A7G6VU65</accession>
<dbReference type="Gene3D" id="1.10.10.10">
    <property type="entry name" value="Winged helix-like DNA-binding domain superfamily/Winged helix DNA-binding domain"/>
    <property type="match status" value="1"/>
</dbReference>